<accession>A0A382XNF9</accession>
<gene>
    <name evidence="1" type="ORF">METZ01_LOCUS425460</name>
</gene>
<name>A0A382XNF9_9ZZZZ</name>
<evidence type="ECO:0000313" key="1">
    <source>
        <dbReference type="EMBL" id="SVD72606.1"/>
    </source>
</evidence>
<protein>
    <submittedName>
        <fullName evidence="1">Uncharacterized protein</fullName>
    </submittedName>
</protein>
<sequence>MRTNNSKSRKESNKKYRGMRGMQQSFNYAEIPYDASIFSLCRFRGDDGGPSDYYDFSA</sequence>
<dbReference type="EMBL" id="UINC01169193">
    <property type="protein sequence ID" value="SVD72606.1"/>
    <property type="molecule type" value="Genomic_DNA"/>
</dbReference>
<dbReference type="AlphaFoldDB" id="A0A382XNF9"/>
<organism evidence="1">
    <name type="scientific">marine metagenome</name>
    <dbReference type="NCBI Taxonomy" id="408172"/>
    <lineage>
        <taxon>unclassified sequences</taxon>
        <taxon>metagenomes</taxon>
        <taxon>ecological metagenomes</taxon>
    </lineage>
</organism>
<proteinExistence type="predicted"/>
<reference evidence="1" key="1">
    <citation type="submission" date="2018-05" db="EMBL/GenBank/DDBJ databases">
        <authorList>
            <person name="Lanie J.A."/>
            <person name="Ng W.-L."/>
            <person name="Kazmierczak K.M."/>
            <person name="Andrzejewski T.M."/>
            <person name="Davidsen T.M."/>
            <person name="Wayne K.J."/>
            <person name="Tettelin H."/>
            <person name="Glass J.I."/>
            <person name="Rusch D."/>
            <person name="Podicherti R."/>
            <person name="Tsui H.-C.T."/>
            <person name="Winkler M.E."/>
        </authorList>
    </citation>
    <scope>NUCLEOTIDE SEQUENCE</scope>
</reference>